<evidence type="ECO:0000256" key="1">
    <source>
        <dbReference type="SAM" id="Phobius"/>
    </source>
</evidence>
<keyword evidence="1" id="KW-0812">Transmembrane</keyword>
<keyword evidence="1" id="KW-0472">Membrane</keyword>
<feature type="transmembrane region" description="Helical" evidence="1">
    <location>
        <begin position="111"/>
        <end position="133"/>
    </location>
</feature>
<protein>
    <recommendedName>
        <fullName evidence="4">Signal peptidase II</fullName>
    </recommendedName>
</protein>
<dbReference type="Proteomes" id="UP000604117">
    <property type="component" value="Unassembled WGS sequence"/>
</dbReference>
<comment type="caution">
    <text evidence="2">The sequence shown here is derived from an EMBL/GenBank/DDBJ whole genome shotgun (WGS) entry which is preliminary data.</text>
</comment>
<dbReference type="EMBL" id="BONE01000011">
    <property type="protein sequence ID" value="GIF72357.1"/>
    <property type="molecule type" value="Genomic_DNA"/>
</dbReference>
<organism evidence="2 3">
    <name type="scientific">Asanoa siamensis</name>
    <dbReference type="NCBI Taxonomy" id="926357"/>
    <lineage>
        <taxon>Bacteria</taxon>
        <taxon>Bacillati</taxon>
        <taxon>Actinomycetota</taxon>
        <taxon>Actinomycetes</taxon>
        <taxon>Micromonosporales</taxon>
        <taxon>Micromonosporaceae</taxon>
        <taxon>Asanoa</taxon>
    </lineage>
</organism>
<evidence type="ECO:0000313" key="2">
    <source>
        <dbReference type="EMBL" id="GIF72357.1"/>
    </source>
</evidence>
<evidence type="ECO:0000313" key="3">
    <source>
        <dbReference type="Proteomes" id="UP000604117"/>
    </source>
</evidence>
<reference evidence="2 3" key="1">
    <citation type="submission" date="2021-01" db="EMBL/GenBank/DDBJ databases">
        <title>Whole genome shotgun sequence of Asanoa siamensis NBRC 107932.</title>
        <authorList>
            <person name="Komaki H."/>
            <person name="Tamura T."/>
        </authorList>
    </citation>
    <scope>NUCLEOTIDE SEQUENCE [LARGE SCALE GENOMIC DNA]</scope>
    <source>
        <strain evidence="2 3">NBRC 107932</strain>
    </source>
</reference>
<sequence>MTLVCRLGWHRWVRDAGQVRCSRCRLVALTARPVQVRILWWLLVAAVAVSLTRAVLALDVRPAVEALASGGSTNETIRDAQSMINYSLYAGLALAAALAFLLVALRGPLTWARWTTVAVLGTALVGQLVNGALDRSVRPLLQGIVPEWFPFTQDCLELALLALTAAVVFLFLRPASREYFDDGLGDLDVREEDDLDRAQRAVRRRRTSS</sequence>
<feature type="transmembrane region" description="Helical" evidence="1">
    <location>
        <begin position="154"/>
        <end position="172"/>
    </location>
</feature>
<name>A0ABQ4CM49_9ACTN</name>
<feature type="transmembrane region" description="Helical" evidence="1">
    <location>
        <begin position="38"/>
        <end position="58"/>
    </location>
</feature>
<accession>A0ABQ4CM49</accession>
<feature type="transmembrane region" description="Helical" evidence="1">
    <location>
        <begin position="86"/>
        <end position="105"/>
    </location>
</feature>
<keyword evidence="1" id="KW-1133">Transmembrane helix</keyword>
<gene>
    <name evidence="2" type="ORF">Asi02nite_18750</name>
</gene>
<evidence type="ECO:0008006" key="4">
    <source>
        <dbReference type="Google" id="ProtNLM"/>
    </source>
</evidence>
<keyword evidence="3" id="KW-1185">Reference proteome</keyword>
<proteinExistence type="predicted"/>
<dbReference type="RefSeq" id="WP_203711809.1">
    <property type="nucleotide sequence ID" value="NZ_BONE01000011.1"/>
</dbReference>